<dbReference type="AlphaFoldDB" id="A0A0B8Z5S5"/>
<dbReference type="STRING" id="48936.NJ75_04679"/>
<feature type="domain" description="DUF4143" evidence="2">
    <location>
        <begin position="203"/>
        <end position="363"/>
    </location>
</feature>
<dbReference type="PANTHER" id="PTHR43566">
    <property type="entry name" value="CONSERVED PROTEIN"/>
    <property type="match status" value="1"/>
</dbReference>
<evidence type="ECO:0000313" key="4">
    <source>
        <dbReference type="Proteomes" id="UP000031338"/>
    </source>
</evidence>
<evidence type="ECO:0000259" key="1">
    <source>
        <dbReference type="Pfam" id="PF13173"/>
    </source>
</evidence>
<sequence length="415" mass="45955">MIASPKLPLVPRRAETAVATALEDTRVVLVEGPRQAGKTTLVRQFVHERRPYLSLDDPVILANAKSDPVGFIRNLEGAVIDEIQRAPELMLVIKQSVDTDTTPGRFLLTGSANVMALPTIGDSLAGRIEIVELFPFAQAELLERSGDAIDRFFSGDPIVIGEPVVGQDLAQLVTRGGYPEAIGRADGKRRIKWFDDYLALILDRDVRDIATIDQLEKLPLLVRLLAEQSGQLSNHSNMASALQISRATVGRYIETLERMFLIDTLPPWFSNRISRLIKTPKHHFLDSGLLAALRRFSPAPPQTDPERFGPLLESFVGSELRKLIGWSDARVTLSHFRTKEGDEVDFVLEDQQGRVVGIEVKASATLRRGDFSGLRKLEEAAGDKFVRGLVLHDYDGPRPFSEKISGVPVSVLWAN</sequence>
<dbReference type="PANTHER" id="PTHR43566:SF2">
    <property type="entry name" value="DUF4143 DOMAIN-CONTAINING PROTEIN"/>
    <property type="match status" value="1"/>
</dbReference>
<gene>
    <name evidence="3" type="ORF">NJ75_04679</name>
</gene>
<dbReference type="InterPro" id="IPR041682">
    <property type="entry name" value="AAA_14"/>
</dbReference>
<dbReference type="InterPro" id="IPR027417">
    <property type="entry name" value="P-loop_NTPase"/>
</dbReference>
<dbReference type="EMBL" id="JRVC01000045">
    <property type="protein sequence ID" value="KHS41569.1"/>
    <property type="molecule type" value="Genomic_DNA"/>
</dbReference>
<comment type="caution">
    <text evidence="3">The sequence shown here is derived from an EMBL/GenBank/DDBJ whole genome shotgun (WGS) entry which is preliminary data.</text>
</comment>
<dbReference type="Pfam" id="PF13173">
    <property type="entry name" value="AAA_14"/>
    <property type="match status" value="1"/>
</dbReference>
<dbReference type="Pfam" id="PF13635">
    <property type="entry name" value="DUF4143"/>
    <property type="match status" value="1"/>
</dbReference>
<dbReference type="InterPro" id="IPR025420">
    <property type="entry name" value="DUF4143"/>
</dbReference>
<name>A0A0B8Z5S5_9SPHN</name>
<evidence type="ECO:0000313" key="3">
    <source>
        <dbReference type="EMBL" id="KHS41569.1"/>
    </source>
</evidence>
<dbReference type="SUPFAM" id="SSF52540">
    <property type="entry name" value="P-loop containing nucleoside triphosphate hydrolases"/>
    <property type="match status" value="1"/>
</dbReference>
<accession>A0A0B8Z5S5</accession>
<dbReference type="Proteomes" id="UP000031338">
    <property type="component" value="Unassembled WGS sequence"/>
</dbReference>
<protein>
    <submittedName>
        <fullName evidence="3">ATPase AAA</fullName>
    </submittedName>
</protein>
<evidence type="ECO:0000259" key="2">
    <source>
        <dbReference type="Pfam" id="PF13635"/>
    </source>
</evidence>
<organism evidence="3 4">
    <name type="scientific">Novosphingobium subterraneum</name>
    <dbReference type="NCBI Taxonomy" id="48936"/>
    <lineage>
        <taxon>Bacteria</taxon>
        <taxon>Pseudomonadati</taxon>
        <taxon>Pseudomonadota</taxon>
        <taxon>Alphaproteobacteria</taxon>
        <taxon>Sphingomonadales</taxon>
        <taxon>Sphingomonadaceae</taxon>
        <taxon>Novosphingobium</taxon>
    </lineage>
</organism>
<dbReference type="PATRIC" id="fig|48936.3.peg.4704"/>
<proteinExistence type="predicted"/>
<dbReference type="RefSeq" id="WP_039338733.1">
    <property type="nucleotide sequence ID" value="NZ_JRVC01000045.1"/>
</dbReference>
<feature type="domain" description="AAA" evidence="1">
    <location>
        <begin position="25"/>
        <end position="142"/>
    </location>
</feature>
<reference evidence="3 4" key="1">
    <citation type="submission" date="2014-10" db="EMBL/GenBank/DDBJ databases">
        <title>Draft genome sequence of Novosphingobium subterraneum DSM 12447.</title>
        <authorList>
            <person name="Gan H.M."/>
            <person name="Gan H.Y."/>
            <person name="Savka M.A."/>
        </authorList>
    </citation>
    <scope>NUCLEOTIDE SEQUENCE [LARGE SCALE GENOMIC DNA]</scope>
    <source>
        <strain evidence="3 4">DSM 12447</strain>
    </source>
</reference>
<keyword evidence="4" id="KW-1185">Reference proteome</keyword>